<reference evidence="9 10" key="1">
    <citation type="journal article" date="2016" name="G3 (Bethesda)">
        <title>First Draft Assembly and Annotation of the Genome of a California Endemic Oak Quercus lobata Nee (Fagaceae).</title>
        <authorList>
            <person name="Sork V.L."/>
            <person name="Fitz-Gibbon S.T."/>
            <person name="Puiu D."/>
            <person name="Crepeau M."/>
            <person name="Gugger P.F."/>
            <person name="Sherman R."/>
            <person name="Stevens K."/>
            <person name="Langley C.H."/>
            <person name="Pellegrini M."/>
            <person name="Salzberg S.L."/>
        </authorList>
    </citation>
    <scope>NUCLEOTIDE SEQUENCE [LARGE SCALE GENOMIC DNA]</scope>
    <source>
        <strain evidence="9 10">cv. SW786</strain>
    </source>
</reference>
<dbReference type="AlphaFoldDB" id="A0A7N2MW11"/>
<comment type="catalytic activity">
    <reaction evidence="8">
        <text>Fe(2+)(in) = Fe(2+)(out)</text>
        <dbReference type="Rhea" id="RHEA:28486"/>
        <dbReference type="ChEBI" id="CHEBI:29033"/>
    </reaction>
    <physiologicalReaction direction="left-to-right" evidence="8">
        <dbReference type="Rhea" id="RHEA:28487"/>
    </physiologicalReaction>
</comment>
<dbReference type="GO" id="GO:0030026">
    <property type="term" value="P:intracellular manganese ion homeostasis"/>
    <property type="evidence" value="ECO:0007669"/>
    <property type="project" value="InterPro"/>
</dbReference>
<dbReference type="EMBL" id="LRBV02000011">
    <property type="status" value="NOT_ANNOTATED_CDS"/>
    <property type="molecule type" value="Genomic_DNA"/>
</dbReference>
<keyword evidence="3" id="KW-0406">Ion transport</keyword>
<name>A0A7N2MW11_QUELO</name>
<evidence type="ECO:0000256" key="8">
    <source>
        <dbReference type="ARBA" id="ARBA00044464"/>
    </source>
</evidence>
<evidence type="ECO:0000256" key="2">
    <source>
        <dbReference type="ARBA" id="ARBA00007049"/>
    </source>
</evidence>
<dbReference type="InterPro" id="IPR008217">
    <property type="entry name" value="Ccc1_fam"/>
</dbReference>
<keyword evidence="3" id="KW-0410">Iron transport</keyword>
<reference evidence="9" key="2">
    <citation type="submission" date="2021-01" db="UniProtKB">
        <authorList>
            <consortium name="EnsemblPlants"/>
        </authorList>
    </citation>
    <scope>IDENTIFICATION</scope>
</reference>
<dbReference type="EnsemblPlants" id="QL11p018648:mrna">
    <property type="protein sequence ID" value="QL11p018648:mrna"/>
    <property type="gene ID" value="QL11p018648"/>
</dbReference>
<keyword evidence="5" id="KW-0812">Transmembrane</keyword>
<keyword evidence="4" id="KW-0926">Vacuole</keyword>
<dbReference type="GO" id="GO:0006826">
    <property type="term" value="P:iron ion transport"/>
    <property type="evidence" value="ECO:0007669"/>
    <property type="project" value="UniProtKB-KW"/>
</dbReference>
<evidence type="ECO:0000256" key="6">
    <source>
        <dbReference type="ARBA" id="ARBA00022989"/>
    </source>
</evidence>
<dbReference type="Gramene" id="QL11p018648:mrna">
    <property type="protein sequence ID" value="QL11p018648:mrna"/>
    <property type="gene ID" value="QL11p018648"/>
</dbReference>
<keyword evidence="3" id="KW-0408">Iron</keyword>
<evidence type="ECO:0000313" key="10">
    <source>
        <dbReference type="Proteomes" id="UP000594261"/>
    </source>
</evidence>
<dbReference type="InParanoid" id="A0A7N2MW11"/>
<keyword evidence="10" id="KW-1185">Reference proteome</keyword>
<comment type="similarity">
    <text evidence="2">Belongs to the CCC1 family.</text>
</comment>
<comment type="subcellular location">
    <subcellularLocation>
        <location evidence="1">Vacuole membrane</location>
        <topology evidence="1">Multi-pass membrane protein</topology>
    </subcellularLocation>
</comment>
<evidence type="ECO:0000256" key="5">
    <source>
        <dbReference type="ARBA" id="ARBA00022692"/>
    </source>
</evidence>
<sequence length="70" mass="7279">MIGVGAVQTDFKSMILSEVAGLDAGACSMAIGELRDGSNDNMGVEERNAEKEKLPNPWHAIGASALSFAV</sequence>
<keyword evidence="7" id="KW-0472">Membrane</keyword>
<protein>
    <submittedName>
        <fullName evidence="9">Uncharacterized protein</fullName>
    </submittedName>
</protein>
<evidence type="ECO:0000313" key="9">
    <source>
        <dbReference type="EnsemblPlants" id="QL11p018648:mrna"/>
    </source>
</evidence>
<dbReference type="Proteomes" id="UP000594261">
    <property type="component" value="Chromosome 11"/>
</dbReference>
<keyword evidence="3" id="KW-0813">Transport</keyword>
<evidence type="ECO:0000256" key="3">
    <source>
        <dbReference type="ARBA" id="ARBA00022496"/>
    </source>
</evidence>
<dbReference type="GO" id="GO:0005384">
    <property type="term" value="F:manganese ion transmembrane transporter activity"/>
    <property type="evidence" value="ECO:0007669"/>
    <property type="project" value="InterPro"/>
</dbReference>
<evidence type="ECO:0000256" key="4">
    <source>
        <dbReference type="ARBA" id="ARBA00022554"/>
    </source>
</evidence>
<accession>A0A7N2MW11</accession>
<proteinExistence type="inferred from homology"/>
<keyword evidence="6" id="KW-1133">Transmembrane helix</keyword>
<dbReference type="PANTHER" id="PTHR31851">
    <property type="entry name" value="FE(2+)/MN(2+) TRANSPORTER PCL1"/>
    <property type="match status" value="1"/>
</dbReference>
<evidence type="ECO:0000256" key="1">
    <source>
        <dbReference type="ARBA" id="ARBA00004128"/>
    </source>
</evidence>
<organism evidence="9 10">
    <name type="scientific">Quercus lobata</name>
    <name type="common">Valley oak</name>
    <dbReference type="NCBI Taxonomy" id="97700"/>
    <lineage>
        <taxon>Eukaryota</taxon>
        <taxon>Viridiplantae</taxon>
        <taxon>Streptophyta</taxon>
        <taxon>Embryophyta</taxon>
        <taxon>Tracheophyta</taxon>
        <taxon>Spermatophyta</taxon>
        <taxon>Magnoliopsida</taxon>
        <taxon>eudicotyledons</taxon>
        <taxon>Gunneridae</taxon>
        <taxon>Pentapetalae</taxon>
        <taxon>rosids</taxon>
        <taxon>fabids</taxon>
        <taxon>Fagales</taxon>
        <taxon>Fagaceae</taxon>
        <taxon>Quercus</taxon>
    </lineage>
</organism>
<evidence type="ECO:0000256" key="7">
    <source>
        <dbReference type="ARBA" id="ARBA00023136"/>
    </source>
</evidence>
<dbReference type="GO" id="GO:0005774">
    <property type="term" value="C:vacuolar membrane"/>
    <property type="evidence" value="ECO:0007669"/>
    <property type="project" value="UniProtKB-SubCell"/>
</dbReference>